<gene>
    <name evidence="2" type="ORF">DVH02_21630</name>
</gene>
<dbReference type="AlphaFoldDB" id="A0A370B651"/>
<dbReference type="EMBL" id="QQNA01000176">
    <property type="protein sequence ID" value="RDG36142.1"/>
    <property type="molecule type" value="Genomic_DNA"/>
</dbReference>
<name>A0A370B651_9ACTN</name>
<feature type="region of interest" description="Disordered" evidence="1">
    <location>
        <begin position="1"/>
        <end position="20"/>
    </location>
</feature>
<reference evidence="2 3" key="1">
    <citation type="submission" date="2018-07" db="EMBL/GenBank/DDBJ databases">
        <title>Streptomyces species from bats.</title>
        <authorList>
            <person name="Dunlap C."/>
        </authorList>
    </citation>
    <scope>NUCLEOTIDE SEQUENCE [LARGE SCALE GENOMIC DNA]</scope>
    <source>
        <strain evidence="2 3">AC230</strain>
    </source>
</reference>
<proteinExistence type="predicted"/>
<evidence type="ECO:0000313" key="2">
    <source>
        <dbReference type="EMBL" id="RDG36142.1"/>
    </source>
</evidence>
<comment type="caution">
    <text evidence="2">The sequence shown here is derived from an EMBL/GenBank/DDBJ whole genome shotgun (WGS) entry which is preliminary data.</text>
</comment>
<protein>
    <submittedName>
        <fullName evidence="2">Uncharacterized protein</fullName>
    </submittedName>
</protein>
<evidence type="ECO:0000313" key="3">
    <source>
        <dbReference type="Proteomes" id="UP000253741"/>
    </source>
</evidence>
<keyword evidence="3" id="KW-1185">Reference proteome</keyword>
<dbReference type="Proteomes" id="UP000253741">
    <property type="component" value="Unassembled WGS sequence"/>
</dbReference>
<evidence type="ECO:0000256" key="1">
    <source>
        <dbReference type="SAM" id="MobiDB-lite"/>
    </source>
</evidence>
<accession>A0A370B651</accession>
<sequence>MRSHAPDAVGPALRADGATFETRPSGACAGRGALSVRAGSRVRGVVAWGTSGAARSTARTPVCA</sequence>
<organism evidence="2 3">
    <name type="scientific">Streptomyces corynorhini</name>
    <dbReference type="NCBI Taxonomy" id="2282652"/>
    <lineage>
        <taxon>Bacteria</taxon>
        <taxon>Bacillati</taxon>
        <taxon>Actinomycetota</taxon>
        <taxon>Actinomycetes</taxon>
        <taxon>Kitasatosporales</taxon>
        <taxon>Streptomycetaceae</taxon>
        <taxon>Streptomyces</taxon>
    </lineage>
</organism>